<dbReference type="InterPro" id="IPR017868">
    <property type="entry name" value="Filamin/ABP280_repeat-like"/>
</dbReference>
<dbReference type="InterPro" id="IPR044801">
    <property type="entry name" value="Filamin"/>
</dbReference>
<dbReference type="Pfam" id="PF00630">
    <property type="entry name" value="Filamin"/>
    <property type="match status" value="1"/>
</dbReference>
<dbReference type="PANTHER" id="PTHR38537:SF8">
    <property type="entry name" value="FILAMIN-A"/>
    <property type="match status" value="1"/>
</dbReference>
<evidence type="ECO:0000313" key="3">
    <source>
        <dbReference type="EMBL" id="VDK34590.1"/>
    </source>
</evidence>
<dbReference type="PANTHER" id="PTHR38537">
    <property type="entry name" value="JITTERBUG, ISOFORM N"/>
    <property type="match status" value="1"/>
</dbReference>
<evidence type="ECO:0000313" key="4">
    <source>
        <dbReference type="Proteomes" id="UP000271098"/>
    </source>
</evidence>
<dbReference type="Proteomes" id="UP000271098">
    <property type="component" value="Unassembled WGS sequence"/>
</dbReference>
<dbReference type="InterPro" id="IPR014756">
    <property type="entry name" value="Ig_E-set"/>
</dbReference>
<reference evidence="5" key="1">
    <citation type="submission" date="2016-06" db="UniProtKB">
        <authorList>
            <consortium name="WormBaseParasite"/>
        </authorList>
    </citation>
    <scope>IDENTIFICATION</scope>
</reference>
<evidence type="ECO:0000256" key="2">
    <source>
        <dbReference type="PROSITE-ProRule" id="PRU00087"/>
    </source>
</evidence>
<protein>
    <submittedName>
        <fullName evidence="5">Filamin-A</fullName>
    </submittedName>
</protein>
<sequence>MRHGRSLPCEVIQKGNSGVYCVSFTPDGAGQYKVMVFFNNSEVKGSPFILDIANANSVSVYGENLRTASVDRLSTFLIHAVGADCKDFTVTITASRHCSQPENVYGILAPSGKTKRARVYQIDDTTHKVEWKAVESVDTMRVKWG</sequence>
<dbReference type="EMBL" id="UYRT01003786">
    <property type="protein sequence ID" value="VDK34590.1"/>
    <property type="molecule type" value="Genomic_DNA"/>
</dbReference>
<reference evidence="3 4" key="2">
    <citation type="submission" date="2018-11" db="EMBL/GenBank/DDBJ databases">
        <authorList>
            <consortium name="Pathogen Informatics"/>
        </authorList>
    </citation>
    <scope>NUCLEOTIDE SEQUENCE [LARGE SCALE GENOMIC DNA]</scope>
</reference>
<dbReference type="PROSITE" id="PS50194">
    <property type="entry name" value="FILAMIN_REPEAT"/>
    <property type="match status" value="1"/>
</dbReference>
<keyword evidence="1" id="KW-0677">Repeat</keyword>
<evidence type="ECO:0000256" key="1">
    <source>
        <dbReference type="ARBA" id="ARBA00022737"/>
    </source>
</evidence>
<dbReference type="SUPFAM" id="SSF81296">
    <property type="entry name" value="E set domains"/>
    <property type="match status" value="2"/>
</dbReference>
<keyword evidence="4" id="KW-1185">Reference proteome</keyword>
<dbReference type="InterPro" id="IPR013783">
    <property type="entry name" value="Ig-like_fold"/>
</dbReference>
<dbReference type="WBParaSite" id="GPUH_0000250401-mRNA-1">
    <property type="protein sequence ID" value="GPUH_0000250401-mRNA-1"/>
    <property type="gene ID" value="GPUH_0000250401"/>
</dbReference>
<gene>
    <name evidence="3" type="ORF">GPUH_LOCUS2499</name>
</gene>
<dbReference type="AlphaFoldDB" id="A0A183D1A8"/>
<dbReference type="GO" id="GO:0030036">
    <property type="term" value="P:actin cytoskeleton organization"/>
    <property type="evidence" value="ECO:0007669"/>
    <property type="project" value="InterPro"/>
</dbReference>
<feature type="repeat" description="Filamin" evidence="2">
    <location>
        <begin position="1"/>
        <end position="52"/>
    </location>
</feature>
<evidence type="ECO:0000313" key="5">
    <source>
        <dbReference type="WBParaSite" id="GPUH_0000250401-mRNA-1"/>
    </source>
</evidence>
<dbReference type="Gene3D" id="2.60.40.10">
    <property type="entry name" value="Immunoglobulins"/>
    <property type="match status" value="2"/>
</dbReference>
<dbReference type="OrthoDB" id="18740at2759"/>
<name>A0A183D1A8_9BILA</name>
<organism evidence="5">
    <name type="scientific">Gongylonema pulchrum</name>
    <dbReference type="NCBI Taxonomy" id="637853"/>
    <lineage>
        <taxon>Eukaryota</taxon>
        <taxon>Metazoa</taxon>
        <taxon>Ecdysozoa</taxon>
        <taxon>Nematoda</taxon>
        <taxon>Chromadorea</taxon>
        <taxon>Rhabditida</taxon>
        <taxon>Spirurina</taxon>
        <taxon>Spiruromorpha</taxon>
        <taxon>Spiruroidea</taxon>
        <taxon>Gongylonematidae</taxon>
        <taxon>Gongylonema</taxon>
    </lineage>
</organism>
<proteinExistence type="predicted"/>
<accession>A0A183D1A8</accession>
<dbReference type="GO" id="GO:0051015">
    <property type="term" value="F:actin filament binding"/>
    <property type="evidence" value="ECO:0007669"/>
    <property type="project" value="InterPro"/>
</dbReference>